<dbReference type="InterPro" id="IPR001309">
    <property type="entry name" value="Pept_C14_p20"/>
</dbReference>
<evidence type="ECO:0000256" key="5">
    <source>
        <dbReference type="ARBA" id="ARBA00023145"/>
    </source>
</evidence>
<dbReference type="Pfam" id="PF00656">
    <property type="entry name" value="Peptidase_C14"/>
    <property type="match status" value="1"/>
</dbReference>
<evidence type="ECO:0000256" key="1">
    <source>
        <dbReference type="ARBA" id="ARBA00010134"/>
    </source>
</evidence>
<keyword evidence="2" id="KW-0645">Protease</keyword>
<protein>
    <submittedName>
        <fullName evidence="10">CASP7</fullName>
        <ecNumber evidence="10">3.4.22.60</ecNumber>
    </submittedName>
</protein>
<dbReference type="AlphaFoldDB" id="A0A8S3R3L7"/>
<dbReference type="InterPro" id="IPR029030">
    <property type="entry name" value="Caspase-like_dom_sf"/>
</dbReference>
<organism evidence="10 11">
    <name type="scientific">Mytilus edulis</name>
    <name type="common">Blue mussel</name>
    <dbReference type="NCBI Taxonomy" id="6550"/>
    <lineage>
        <taxon>Eukaryota</taxon>
        <taxon>Metazoa</taxon>
        <taxon>Spiralia</taxon>
        <taxon>Lophotrochozoa</taxon>
        <taxon>Mollusca</taxon>
        <taxon>Bivalvia</taxon>
        <taxon>Autobranchia</taxon>
        <taxon>Pteriomorphia</taxon>
        <taxon>Mytilida</taxon>
        <taxon>Mytiloidea</taxon>
        <taxon>Mytilidae</taxon>
        <taxon>Mytilinae</taxon>
        <taxon>Mytilus</taxon>
    </lineage>
</organism>
<dbReference type="PROSITE" id="PS50208">
    <property type="entry name" value="CASPASE_P20"/>
    <property type="match status" value="1"/>
</dbReference>
<dbReference type="InterPro" id="IPR016129">
    <property type="entry name" value="Caspase_his_AS"/>
</dbReference>
<dbReference type="EC" id="3.4.22.60" evidence="10"/>
<dbReference type="PROSITE" id="PS50207">
    <property type="entry name" value="CASPASE_P10"/>
    <property type="match status" value="1"/>
</dbReference>
<dbReference type="SMART" id="SM00115">
    <property type="entry name" value="CASc"/>
    <property type="match status" value="1"/>
</dbReference>
<dbReference type="SUPFAM" id="SSF52129">
    <property type="entry name" value="Caspase-like"/>
    <property type="match status" value="1"/>
</dbReference>
<keyword evidence="4" id="KW-0788">Thiol protease</keyword>
<dbReference type="EMBL" id="CAJPWZ010000891">
    <property type="protein sequence ID" value="CAG2202498.1"/>
    <property type="molecule type" value="Genomic_DNA"/>
</dbReference>
<dbReference type="PROSITE" id="PS01121">
    <property type="entry name" value="CASPASE_HIS"/>
    <property type="match status" value="1"/>
</dbReference>
<keyword evidence="3 10" id="KW-0378">Hydrolase</keyword>
<dbReference type="PANTHER" id="PTHR10454">
    <property type="entry name" value="CASPASE"/>
    <property type="match status" value="1"/>
</dbReference>
<dbReference type="InterPro" id="IPR002398">
    <property type="entry name" value="Pept_C14"/>
</dbReference>
<dbReference type="GO" id="GO:0006508">
    <property type="term" value="P:proteolysis"/>
    <property type="evidence" value="ECO:0007669"/>
    <property type="project" value="UniProtKB-KW"/>
</dbReference>
<dbReference type="OrthoDB" id="6097906at2759"/>
<comment type="similarity">
    <text evidence="1 6">Belongs to the peptidase C14A family.</text>
</comment>
<feature type="domain" description="Caspase family p20" evidence="9">
    <location>
        <begin position="126"/>
        <end position="246"/>
    </location>
</feature>
<comment type="caution">
    <text evidence="10">The sequence shown here is derived from an EMBL/GenBank/DDBJ whole genome shotgun (WGS) entry which is preliminary data.</text>
</comment>
<dbReference type="PRINTS" id="PR00376">
    <property type="entry name" value="IL1BCENZYME"/>
</dbReference>
<dbReference type="InterPro" id="IPR033139">
    <property type="entry name" value="Caspase_cys_AS"/>
</dbReference>
<name>A0A8S3R3L7_MYTED</name>
<evidence type="ECO:0000313" key="10">
    <source>
        <dbReference type="EMBL" id="CAG2202498.1"/>
    </source>
</evidence>
<evidence type="ECO:0000256" key="4">
    <source>
        <dbReference type="ARBA" id="ARBA00022807"/>
    </source>
</evidence>
<dbReference type="InterPro" id="IPR011600">
    <property type="entry name" value="Pept_C14_caspase"/>
</dbReference>
<dbReference type="InterPro" id="IPR015917">
    <property type="entry name" value="Pept_C14A"/>
</dbReference>
<evidence type="ECO:0000313" key="11">
    <source>
        <dbReference type="Proteomes" id="UP000683360"/>
    </source>
</evidence>
<feature type="region of interest" description="Disordered" evidence="7">
    <location>
        <begin position="1"/>
        <end position="111"/>
    </location>
</feature>
<dbReference type="InterPro" id="IPR002138">
    <property type="entry name" value="Pept_C14_p10"/>
</dbReference>
<evidence type="ECO:0000259" key="8">
    <source>
        <dbReference type="PROSITE" id="PS50207"/>
    </source>
</evidence>
<dbReference type="Gene3D" id="3.40.50.1460">
    <property type="match status" value="1"/>
</dbReference>
<proteinExistence type="inferred from homology"/>
<reference evidence="10" key="1">
    <citation type="submission" date="2021-03" db="EMBL/GenBank/DDBJ databases">
        <authorList>
            <person name="Bekaert M."/>
        </authorList>
    </citation>
    <scope>NUCLEOTIDE SEQUENCE</scope>
</reference>
<evidence type="ECO:0000256" key="3">
    <source>
        <dbReference type="ARBA" id="ARBA00022801"/>
    </source>
</evidence>
<keyword evidence="11" id="KW-1185">Reference proteome</keyword>
<accession>A0A8S3R3L7</accession>
<keyword evidence="5" id="KW-0865">Zymogen</keyword>
<evidence type="ECO:0000259" key="9">
    <source>
        <dbReference type="PROSITE" id="PS50208"/>
    </source>
</evidence>
<dbReference type="Proteomes" id="UP000683360">
    <property type="component" value="Unassembled WGS sequence"/>
</dbReference>
<dbReference type="PROSITE" id="PS01122">
    <property type="entry name" value="CASPASE_CYS"/>
    <property type="match status" value="1"/>
</dbReference>
<evidence type="ECO:0000256" key="6">
    <source>
        <dbReference type="RuleBase" id="RU003971"/>
    </source>
</evidence>
<evidence type="ECO:0000256" key="2">
    <source>
        <dbReference type="ARBA" id="ARBA00022670"/>
    </source>
</evidence>
<gene>
    <name evidence="10" type="ORF">MEDL_17059</name>
</gene>
<feature type="compositionally biased region" description="Pro residues" evidence="7">
    <location>
        <begin position="24"/>
        <end position="42"/>
    </location>
</feature>
<feature type="compositionally biased region" description="Pro residues" evidence="7">
    <location>
        <begin position="87"/>
        <end position="96"/>
    </location>
</feature>
<sequence length="358" mass="40603">MHSSLGRIDSDFISFIPFRDPPRRAPPPLPADDDIPPPPVPRKPLQGDQHHPFHQVLQQYQHLPLPADDDIPPPPVPRKPLQGRPTPSVPSGPPAVPTSSRPSQPKPQPQKFLHTYDKLAGQRGLLLVINFKFAGQNERTASEEDVRKLHTFFSELDYDIVCQSDMTTNELKRSLEKIRYEYLTRQSHKYHCFICVIMSHGSELGIATQDGTIKVDDLVRPFRNDNAFSFIGKPKIFIIQACRGGRSQVKEQYIEPNIINEADSTVCARLPTDADIIKIFATTPGYYSYRKVDSTSWRGAWFIQAFIAVARELPKSHIQEILTAVTHELAINPEYEIDGEKCQLPMFEAALSKLFYLK</sequence>
<feature type="domain" description="Caspase family p10" evidence="8">
    <location>
        <begin position="266"/>
        <end position="358"/>
    </location>
</feature>
<dbReference type="GO" id="GO:0004197">
    <property type="term" value="F:cysteine-type endopeptidase activity"/>
    <property type="evidence" value="ECO:0007669"/>
    <property type="project" value="InterPro"/>
</dbReference>
<evidence type="ECO:0000256" key="7">
    <source>
        <dbReference type="SAM" id="MobiDB-lite"/>
    </source>
</evidence>